<evidence type="ECO:0000256" key="1">
    <source>
        <dbReference type="ARBA" id="ARBA00004651"/>
    </source>
</evidence>
<evidence type="ECO:0000256" key="3">
    <source>
        <dbReference type="ARBA" id="ARBA00022692"/>
    </source>
</evidence>
<gene>
    <name evidence="7" type="primary">mprF_1</name>
    <name evidence="6" type="ORF">EGJ44_16730</name>
    <name evidence="7" type="ORF">NCTC10860_00330</name>
</gene>
<evidence type="ECO:0000256" key="2">
    <source>
        <dbReference type="ARBA" id="ARBA00022475"/>
    </source>
</evidence>
<comment type="subcellular location">
    <subcellularLocation>
        <location evidence="1">Cell membrane</location>
        <topology evidence="1">Multi-pass membrane protein</topology>
    </subcellularLocation>
</comment>
<dbReference type="AlphaFoldDB" id="A0A379K021"/>
<dbReference type="EMBL" id="UGUW01000004">
    <property type="protein sequence ID" value="SUD58097.1"/>
    <property type="molecule type" value="Genomic_DNA"/>
</dbReference>
<evidence type="ECO:0000313" key="6">
    <source>
        <dbReference type="EMBL" id="RRW32521.1"/>
    </source>
</evidence>
<sequence>MLLAVGLTWLLRATPPSIRLPDEEALLRARAIVLASRQPEGGLALSGGKALLFHPDGEPFLIYARRRRSLVAMFDPIGPAAARAELI</sequence>
<keyword evidence="7" id="KW-0012">Acyltransferase</keyword>
<evidence type="ECO:0000313" key="8">
    <source>
        <dbReference type="Proteomes" id="UP000254084"/>
    </source>
</evidence>
<evidence type="ECO:0000313" key="9">
    <source>
        <dbReference type="Proteomes" id="UP000272833"/>
    </source>
</evidence>
<evidence type="ECO:0000313" key="7">
    <source>
        <dbReference type="EMBL" id="SUD58097.1"/>
    </source>
</evidence>
<dbReference type="EC" id="2.3.2.3" evidence="7"/>
<dbReference type="InterPro" id="IPR051211">
    <property type="entry name" value="PG_lysyltransferase"/>
</dbReference>
<name>A0A379K021_ECTOL</name>
<dbReference type="GO" id="GO:0050071">
    <property type="term" value="F:phosphatidylglycerol lysyltransferase activity"/>
    <property type="evidence" value="ECO:0007669"/>
    <property type="project" value="UniProtKB-EC"/>
</dbReference>
<keyword evidence="4" id="KW-1133">Transmembrane helix</keyword>
<dbReference type="GO" id="GO:0047637">
    <property type="term" value="F:phosphatidylglycerol alanyltransferase activity"/>
    <property type="evidence" value="ECO:0007669"/>
    <property type="project" value="TreeGrafter"/>
</dbReference>
<organism evidence="7 8">
    <name type="scientific">Ectopseudomonas oleovorans</name>
    <name type="common">Pseudomonas oleovorans</name>
    <dbReference type="NCBI Taxonomy" id="301"/>
    <lineage>
        <taxon>Bacteria</taxon>
        <taxon>Pseudomonadati</taxon>
        <taxon>Pseudomonadota</taxon>
        <taxon>Gammaproteobacteria</taxon>
        <taxon>Pseudomonadales</taxon>
        <taxon>Pseudomonadaceae</taxon>
        <taxon>Ectopseudomonas</taxon>
    </lineage>
</organism>
<keyword evidence="5" id="KW-0472">Membrane</keyword>
<dbReference type="EMBL" id="RHRS01000049">
    <property type="protein sequence ID" value="RRW32521.1"/>
    <property type="molecule type" value="Genomic_DNA"/>
</dbReference>
<dbReference type="GO" id="GO:0005886">
    <property type="term" value="C:plasma membrane"/>
    <property type="evidence" value="ECO:0007669"/>
    <property type="project" value="UniProtKB-SubCell"/>
</dbReference>
<reference evidence="7 8" key="1">
    <citation type="submission" date="2018-06" db="EMBL/GenBank/DDBJ databases">
        <authorList>
            <consortium name="Pathogen Informatics"/>
            <person name="Doyle S."/>
        </authorList>
    </citation>
    <scope>NUCLEOTIDE SEQUENCE [LARGE SCALE GENOMIC DNA]</scope>
    <source>
        <strain evidence="7 8">NCTC10860</strain>
    </source>
</reference>
<keyword evidence="2" id="KW-1003">Cell membrane</keyword>
<dbReference type="PANTHER" id="PTHR34697:SF2">
    <property type="entry name" value="PHOSPHATIDYLGLYCEROL LYSYLTRANSFERASE"/>
    <property type="match status" value="1"/>
</dbReference>
<dbReference type="GO" id="GO:0055091">
    <property type="term" value="P:phospholipid homeostasis"/>
    <property type="evidence" value="ECO:0007669"/>
    <property type="project" value="TreeGrafter"/>
</dbReference>
<evidence type="ECO:0000256" key="4">
    <source>
        <dbReference type="ARBA" id="ARBA00022989"/>
    </source>
</evidence>
<protein>
    <submittedName>
        <fullName evidence="6">DUF2156 domain-containing protein</fullName>
    </submittedName>
    <submittedName>
        <fullName evidence="7">Phosphatidylglycerol lysyltransferase MprF</fullName>
        <ecNumber evidence="7">2.3.2.3</ecNumber>
    </submittedName>
</protein>
<dbReference type="PANTHER" id="PTHR34697">
    <property type="entry name" value="PHOSPHATIDYLGLYCEROL LYSYLTRANSFERASE"/>
    <property type="match status" value="1"/>
</dbReference>
<dbReference type="Proteomes" id="UP000254084">
    <property type="component" value="Unassembled WGS sequence"/>
</dbReference>
<accession>A0A3R8VV74</accession>
<keyword evidence="7" id="KW-0808">Transferase</keyword>
<dbReference type="Proteomes" id="UP000272833">
    <property type="component" value="Unassembled WGS sequence"/>
</dbReference>
<accession>A0A379K021</accession>
<proteinExistence type="predicted"/>
<evidence type="ECO:0000256" key="5">
    <source>
        <dbReference type="ARBA" id="ARBA00023136"/>
    </source>
</evidence>
<reference evidence="6 9" key="2">
    <citation type="submission" date="2018-10" db="EMBL/GenBank/DDBJ databases">
        <title>Transmission dynamics of multidrug resistant bacteria on intensive care unit surfaces.</title>
        <authorList>
            <person name="D'Souza A.W."/>
            <person name="Potter R.F."/>
            <person name="Wallace M."/>
            <person name="Shupe A."/>
            <person name="Patel S."/>
            <person name="Sun S."/>
            <person name="Gul D."/>
            <person name="Kwon J.H."/>
            <person name="Andleeb S."/>
            <person name="Burnham C.-A.D."/>
            <person name="Dantas G."/>
        </authorList>
    </citation>
    <scope>NUCLEOTIDE SEQUENCE [LARGE SCALE GENOMIC DNA]</scope>
    <source>
        <strain evidence="6 9">PO_271</strain>
    </source>
</reference>
<keyword evidence="3" id="KW-0812">Transmembrane</keyword>